<comment type="caution">
    <text evidence="1">The sequence shown here is derived from an EMBL/GenBank/DDBJ whole genome shotgun (WGS) entry which is preliminary data.</text>
</comment>
<protein>
    <submittedName>
        <fullName evidence="1">Uncharacterized protein</fullName>
    </submittedName>
</protein>
<organism evidence="1 2">
    <name type="scientific">Cherax quadricarinatus</name>
    <name type="common">Australian red claw crayfish</name>
    <dbReference type="NCBI Taxonomy" id="27406"/>
    <lineage>
        <taxon>Eukaryota</taxon>
        <taxon>Metazoa</taxon>
        <taxon>Ecdysozoa</taxon>
        <taxon>Arthropoda</taxon>
        <taxon>Crustacea</taxon>
        <taxon>Multicrustacea</taxon>
        <taxon>Malacostraca</taxon>
        <taxon>Eumalacostraca</taxon>
        <taxon>Eucarida</taxon>
        <taxon>Decapoda</taxon>
        <taxon>Pleocyemata</taxon>
        <taxon>Astacidea</taxon>
        <taxon>Parastacoidea</taxon>
        <taxon>Parastacidae</taxon>
        <taxon>Cherax</taxon>
    </lineage>
</organism>
<feature type="non-terminal residue" evidence="1">
    <location>
        <position position="1"/>
    </location>
</feature>
<keyword evidence="2" id="KW-1185">Reference proteome</keyword>
<dbReference type="Gene3D" id="1.25.70.10">
    <property type="entry name" value="Transcription termination factor 3, mitochondrial"/>
    <property type="match status" value="1"/>
</dbReference>
<accession>A0AAW0XAC7</accession>
<name>A0AAW0XAC7_CHEQU</name>
<gene>
    <name evidence="1" type="ORF">OTU49_003322</name>
</gene>
<evidence type="ECO:0000313" key="2">
    <source>
        <dbReference type="Proteomes" id="UP001445076"/>
    </source>
</evidence>
<dbReference type="Proteomes" id="UP001445076">
    <property type="component" value="Unassembled WGS sequence"/>
</dbReference>
<dbReference type="EMBL" id="JARKIK010000035">
    <property type="protein sequence ID" value="KAK8740015.1"/>
    <property type="molecule type" value="Genomic_DNA"/>
</dbReference>
<reference evidence="1 2" key="1">
    <citation type="journal article" date="2024" name="BMC Genomics">
        <title>Genome assembly of redclaw crayfish (Cherax quadricarinatus) provides insights into its immune adaptation and hypoxia tolerance.</title>
        <authorList>
            <person name="Liu Z."/>
            <person name="Zheng J."/>
            <person name="Li H."/>
            <person name="Fang K."/>
            <person name="Wang S."/>
            <person name="He J."/>
            <person name="Zhou D."/>
            <person name="Weng S."/>
            <person name="Chi M."/>
            <person name="Gu Z."/>
            <person name="He J."/>
            <person name="Li F."/>
            <person name="Wang M."/>
        </authorList>
    </citation>
    <scope>NUCLEOTIDE SEQUENCE [LARGE SCALE GENOMIC DNA]</scope>
    <source>
        <strain evidence="1">ZL_2023a</strain>
    </source>
</reference>
<sequence length="191" mass="21442">VIKNGYLLACSPINIACIEREVHSIAGADIKTLVASTPRILTIPYHHLLQLNTILKDLGVTPAALRAIPKIHNLHPKTLQDRISFLREVPVLDALSSHPRALHLLFRYKVVTSRLEFLHKVKKTDAVPSLSTLLGSESNFHRYITVGNQKHSRNDVITCLATDMNESKSTIKDALHFQAWEQHPTVISVRQ</sequence>
<feature type="non-terminal residue" evidence="1">
    <location>
        <position position="191"/>
    </location>
</feature>
<proteinExistence type="predicted"/>
<dbReference type="InterPro" id="IPR038538">
    <property type="entry name" value="MTERF_sf"/>
</dbReference>
<dbReference type="AlphaFoldDB" id="A0AAW0XAC7"/>
<evidence type="ECO:0000313" key="1">
    <source>
        <dbReference type="EMBL" id="KAK8740015.1"/>
    </source>
</evidence>